<keyword evidence="8" id="KW-0723">Serine/threonine-protein kinase</keyword>
<proteinExistence type="predicted"/>
<dbReference type="InterPro" id="IPR000719">
    <property type="entry name" value="Prot_kinase_dom"/>
</dbReference>
<evidence type="ECO:0000256" key="3">
    <source>
        <dbReference type="ARBA" id="ARBA00022777"/>
    </source>
</evidence>
<keyword evidence="1" id="KW-0808">Transferase</keyword>
<evidence type="ECO:0000256" key="6">
    <source>
        <dbReference type="SAM" id="MobiDB-lite"/>
    </source>
</evidence>
<dbReference type="OrthoDB" id="9801841at2"/>
<evidence type="ECO:0000256" key="5">
    <source>
        <dbReference type="PROSITE-ProRule" id="PRU10141"/>
    </source>
</evidence>
<dbReference type="STRING" id="502025.Hoch_6196"/>
<dbReference type="InterPro" id="IPR011990">
    <property type="entry name" value="TPR-like_helical_dom_sf"/>
</dbReference>
<dbReference type="Gene3D" id="1.10.510.10">
    <property type="entry name" value="Transferase(Phosphotransferase) domain 1"/>
    <property type="match status" value="1"/>
</dbReference>
<dbReference type="HOGENOM" id="CLU_258909_0_0_7"/>
<dbReference type="InterPro" id="IPR041664">
    <property type="entry name" value="AAA_16"/>
</dbReference>
<dbReference type="PANTHER" id="PTHR43289">
    <property type="entry name" value="MITOGEN-ACTIVATED PROTEIN KINASE KINASE KINASE 20-RELATED"/>
    <property type="match status" value="1"/>
</dbReference>
<dbReference type="InterPro" id="IPR011009">
    <property type="entry name" value="Kinase-like_dom_sf"/>
</dbReference>
<evidence type="ECO:0000256" key="4">
    <source>
        <dbReference type="ARBA" id="ARBA00022840"/>
    </source>
</evidence>
<evidence type="ECO:0000313" key="9">
    <source>
        <dbReference type="Proteomes" id="UP000001880"/>
    </source>
</evidence>
<dbReference type="PROSITE" id="PS00107">
    <property type="entry name" value="PROTEIN_KINASE_ATP"/>
    <property type="match status" value="1"/>
</dbReference>
<dbReference type="EMBL" id="CP001804">
    <property type="protein sequence ID" value="ACY18671.1"/>
    <property type="molecule type" value="Genomic_DNA"/>
</dbReference>
<dbReference type="eggNOG" id="COG0515">
    <property type="taxonomic scope" value="Bacteria"/>
</dbReference>
<dbReference type="SMART" id="SM00382">
    <property type="entry name" value="AAA"/>
    <property type="match status" value="1"/>
</dbReference>
<protein>
    <submittedName>
        <fullName evidence="8">Serine/threonine protein kinase</fullName>
    </submittedName>
</protein>
<dbReference type="KEGG" id="hoh:Hoch_6196"/>
<dbReference type="InterPro" id="IPR017441">
    <property type="entry name" value="Protein_kinase_ATP_BS"/>
</dbReference>
<organism evidence="8 9">
    <name type="scientific">Haliangium ochraceum (strain DSM 14365 / JCM 11303 / SMP-2)</name>
    <dbReference type="NCBI Taxonomy" id="502025"/>
    <lineage>
        <taxon>Bacteria</taxon>
        <taxon>Pseudomonadati</taxon>
        <taxon>Myxococcota</taxon>
        <taxon>Polyangia</taxon>
        <taxon>Haliangiales</taxon>
        <taxon>Kofleriaceae</taxon>
        <taxon>Haliangium</taxon>
    </lineage>
</organism>
<dbReference type="Pfam" id="PF00069">
    <property type="entry name" value="Pkinase"/>
    <property type="match status" value="1"/>
</dbReference>
<feature type="region of interest" description="Disordered" evidence="6">
    <location>
        <begin position="76"/>
        <end position="112"/>
    </location>
</feature>
<dbReference type="RefSeq" id="WP_012831263.1">
    <property type="nucleotide sequence ID" value="NC_013440.1"/>
</dbReference>
<keyword evidence="2 5" id="KW-0547">Nucleotide-binding</keyword>
<dbReference type="Gene3D" id="3.40.50.300">
    <property type="entry name" value="P-loop containing nucleotide triphosphate hydrolases"/>
    <property type="match status" value="1"/>
</dbReference>
<dbReference type="CDD" id="cd14014">
    <property type="entry name" value="STKc_PknB_like"/>
    <property type="match status" value="1"/>
</dbReference>
<dbReference type="Pfam" id="PF13191">
    <property type="entry name" value="AAA_16"/>
    <property type="match status" value="1"/>
</dbReference>
<dbReference type="Proteomes" id="UP000001880">
    <property type="component" value="Chromosome"/>
</dbReference>
<dbReference type="InterPro" id="IPR027417">
    <property type="entry name" value="P-loop_NTPase"/>
</dbReference>
<sequence>MSRDPARYRRLMELFDEAVQLTEEGRGALLGRVREESPVLALELRALLAEDQADDDFLDSVDGRLDADALLASTEPALAGPRASAGRGEDGGGDGASDAAAGGDGDEDGEEAAADPLLGGVVAGRYRLEELLGAGSMGRVYRARDRGAGQGAGREVAIKLLRDDLIHDPRQVSRFRREFRAISRLSHPGCVAVFEEGRHLGHRYMVMEHVPGGNLGQLVGGDEAVLFPVLIQLARALAYIHAQRVVHRDLKPANVLLTAGPRPQPKLADFGIVRLADEFDTRLTATGAVLGTIDYMAPEQLEGLEVDPRSDLYALGCVIFVLWAQRPPFLGPPFQRLRARLERDAPALRSVAADAPAQLEALVARLLHREPGARPQRASDVVRALESCWRALGGSPHQEVDAAPATDAGAGGADGDGAAAGAYLYRPGVIGREAVLDELVAEVERAAAAPGALLAVQGEAGVGKSTLALALARRLRRTGTRVITVRGGAVLTPFAPFPAVLQALDELPEGPAAGASNARLPVLADPVMAASAAGSGSIADDDTAAFAGAAAPAAELSGDRGAAARRRLAGEIAAALVAESARGRLLLVVEDLHEAENNARVLLGELLARIAELVQVSDDSPDDRAHKDGGAGDTGDRTVAARRAPVVLATLRPEGRASLERALARRVALRWVELPPLPRPAIAAMAAAMLATERAAVPDALLAHLERWSGGNPLFIDSELRALVDGGSLRLEGERWTLAGEALDAPGRGAPMAPMRARLATLSARTRSILGAAAVCGARFDPALVAAAAEASADTVIDALDEAIRASVVHGVRDRSLRDEYGFEHERLAEALREPLEPAQRERMHDAIGAALLARGEESPALLAFHFRRGSDAARAFKYLRRAARAAAEASDYEASQLHLRAALEFVDELSEDRRERARVACTERLAEALLVSGDAKGGIAELRKLPIEQAPPAVRARWLRKLGVALTRTEAVGEGLAALHRALAVQDDAIPSNRRRLFTRLLFDMGGAALRRLWRPTRPGDEDMRERALLHRELGLLHRWVNLERAAAHLVAFVRLALRLGTPTLRVEAHAGAAFLFSVRAWPRLAAYNHGAARQLALGSGDAAGLVHADIMRGGTATLLGLEGQEAFAHFQEGLRVAERTGDRFLINFALSMRGWCATFLGRADQARDDFDRAEAIAAELEIPWLHVDSSCGRGVVDFFHGDPAPGADAARRILASDIRLSLPVFEGMANELLAGEAFAAGRFRDAAGYFKRALSLFGAHHLYRGWGLMTKMMHGEALLCLADIEGAELVPELLPRLRRQLRWARRQARVPAFHGCDLLLRGVYASRRGHVRRARALLERARASREARSAREPRSSYIDRWFRARLILEGRRLGDPAAVVAAALDALDADYEAAGALGMRAWLALMRSSLGE</sequence>
<evidence type="ECO:0000313" key="8">
    <source>
        <dbReference type="EMBL" id="ACY18671.1"/>
    </source>
</evidence>
<dbReference type="Gene3D" id="1.25.40.10">
    <property type="entry name" value="Tetratricopeptide repeat domain"/>
    <property type="match status" value="1"/>
</dbReference>
<keyword evidence="4 5" id="KW-0067">ATP-binding</keyword>
<dbReference type="PROSITE" id="PS00108">
    <property type="entry name" value="PROTEIN_KINASE_ST"/>
    <property type="match status" value="1"/>
</dbReference>
<dbReference type="eggNOG" id="COG0457">
    <property type="taxonomic scope" value="Bacteria"/>
</dbReference>
<dbReference type="GO" id="GO:0005524">
    <property type="term" value="F:ATP binding"/>
    <property type="evidence" value="ECO:0007669"/>
    <property type="project" value="UniProtKB-UniRule"/>
</dbReference>
<dbReference type="PANTHER" id="PTHR43289:SF6">
    <property type="entry name" value="SERINE_THREONINE-PROTEIN KINASE NEKL-3"/>
    <property type="match status" value="1"/>
</dbReference>
<dbReference type="GO" id="GO:0004674">
    <property type="term" value="F:protein serine/threonine kinase activity"/>
    <property type="evidence" value="ECO:0007669"/>
    <property type="project" value="UniProtKB-KW"/>
</dbReference>
<feature type="binding site" evidence="5">
    <location>
        <position position="159"/>
    </location>
    <ligand>
        <name>ATP</name>
        <dbReference type="ChEBI" id="CHEBI:30616"/>
    </ligand>
</feature>
<dbReference type="InterPro" id="IPR003593">
    <property type="entry name" value="AAA+_ATPase"/>
</dbReference>
<reference evidence="8 9" key="1">
    <citation type="journal article" date="2010" name="Stand. Genomic Sci.">
        <title>Complete genome sequence of Haliangium ochraceum type strain (SMP-2).</title>
        <authorList>
            <consortium name="US DOE Joint Genome Institute (JGI-PGF)"/>
            <person name="Ivanova N."/>
            <person name="Daum C."/>
            <person name="Lang E."/>
            <person name="Abt B."/>
            <person name="Kopitz M."/>
            <person name="Saunders E."/>
            <person name="Lapidus A."/>
            <person name="Lucas S."/>
            <person name="Glavina Del Rio T."/>
            <person name="Nolan M."/>
            <person name="Tice H."/>
            <person name="Copeland A."/>
            <person name="Cheng J.F."/>
            <person name="Chen F."/>
            <person name="Bruce D."/>
            <person name="Goodwin L."/>
            <person name="Pitluck S."/>
            <person name="Mavromatis K."/>
            <person name="Pati A."/>
            <person name="Mikhailova N."/>
            <person name="Chen A."/>
            <person name="Palaniappan K."/>
            <person name="Land M."/>
            <person name="Hauser L."/>
            <person name="Chang Y.J."/>
            <person name="Jeffries C.D."/>
            <person name="Detter J.C."/>
            <person name="Brettin T."/>
            <person name="Rohde M."/>
            <person name="Goker M."/>
            <person name="Bristow J."/>
            <person name="Markowitz V."/>
            <person name="Eisen J.A."/>
            <person name="Hugenholtz P."/>
            <person name="Kyrpides N.C."/>
            <person name="Klenk H.P."/>
        </authorList>
    </citation>
    <scope>NUCLEOTIDE SEQUENCE [LARGE SCALE GENOMIC DNA]</scope>
    <source>
        <strain evidence="9">DSM 14365 / CIP 107738 / JCM 11303 / AJ 13395 / SMP-2</strain>
    </source>
</reference>
<evidence type="ECO:0000256" key="1">
    <source>
        <dbReference type="ARBA" id="ARBA00022679"/>
    </source>
</evidence>
<dbReference type="Gene3D" id="3.30.200.20">
    <property type="entry name" value="Phosphorylase Kinase, domain 1"/>
    <property type="match status" value="1"/>
</dbReference>
<dbReference type="SMART" id="SM00220">
    <property type="entry name" value="S_TKc"/>
    <property type="match status" value="1"/>
</dbReference>
<evidence type="ECO:0000259" key="7">
    <source>
        <dbReference type="PROSITE" id="PS50011"/>
    </source>
</evidence>
<evidence type="ECO:0000256" key="2">
    <source>
        <dbReference type="ARBA" id="ARBA00022741"/>
    </source>
</evidence>
<gene>
    <name evidence="8" type="ordered locus">Hoch_6196</name>
</gene>
<dbReference type="PROSITE" id="PS50011">
    <property type="entry name" value="PROTEIN_KINASE_DOM"/>
    <property type="match status" value="1"/>
</dbReference>
<feature type="domain" description="Protein kinase" evidence="7">
    <location>
        <begin position="126"/>
        <end position="400"/>
    </location>
</feature>
<dbReference type="SUPFAM" id="SSF56112">
    <property type="entry name" value="Protein kinase-like (PK-like)"/>
    <property type="match status" value="1"/>
</dbReference>
<name>D0LMI4_HALO1</name>
<keyword evidence="9" id="KW-1185">Reference proteome</keyword>
<keyword evidence="3 8" id="KW-0418">Kinase</keyword>
<dbReference type="SUPFAM" id="SSF48452">
    <property type="entry name" value="TPR-like"/>
    <property type="match status" value="1"/>
</dbReference>
<dbReference type="InterPro" id="IPR008271">
    <property type="entry name" value="Ser/Thr_kinase_AS"/>
</dbReference>
<accession>D0LMI4</accession>
<dbReference type="SUPFAM" id="SSF52540">
    <property type="entry name" value="P-loop containing nucleoside triphosphate hydrolases"/>
    <property type="match status" value="1"/>
</dbReference>